<name>A0A9P8RZH4_9EUKA</name>
<dbReference type="EMBL" id="AUWU02000003">
    <property type="protein sequence ID" value="KAH0574997.1"/>
    <property type="molecule type" value="Genomic_DNA"/>
</dbReference>
<accession>A0A9P8RZH4</accession>
<dbReference type="GeneID" id="94296637"/>
<gene>
    <name evidence="1" type="ORF">SS50377_22614</name>
</gene>
<dbReference type="AlphaFoldDB" id="A0A9P8RZH4"/>
<dbReference type="RefSeq" id="XP_067765770.1">
    <property type="nucleotide sequence ID" value="XM_067906502.1"/>
</dbReference>
<sequence length="101" mass="11676">MSWNLQQHQVSPIQGKLFNLGCKYKQPQHTRSRYFDQFLKQGVTHPSCLITATVTSCQNQSYKGFLTLSWLDFDALRDCCRKYNVLRLEQGITSVDAMSIL</sequence>
<evidence type="ECO:0000313" key="2">
    <source>
        <dbReference type="Proteomes" id="UP000018208"/>
    </source>
</evidence>
<organism evidence="1 2">
    <name type="scientific">Spironucleus salmonicida</name>
    <dbReference type="NCBI Taxonomy" id="348837"/>
    <lineage>
        <taxon>Eukaryota</taxon>
        <taxon>Metamonada</taxon>
        <taxon>Diplomonadida</taxon>
        <taxon>Hexamitidae</taxon>
        <taxon>Hexamitinae</taxon>
        <taxon>Spironucleus</taxon>
    </lineage>
</organism>
<evidence type="ECO:0000313" key="1">
    <source>
        <dbReference type="EMBL" id="KAH0574997.1"/>
    </source>
</evidence>
<comment type="caution">
    <text evidence="1">The sequence shown here is derived from an EMBL/GenBank/DDBJ whole genome shotgun (WGS) entry which is preliminary data.</text>
</comment>
<protein>
    <submittedName>
        <fullName evidence="1">Uncharacterized protein</fullName>
    </submittedName>
</protein>
<keyword evidence="2" id="KW-1185">Reference proteome</keyword>
<reference evidence="1 2" key="1">
    <citation type="journal article" date="2014" name="PLoS Genet.">
        <title>The Genome of Spironucleus salmonicida Highlights a Fish Pathogen Adapted to Fluctuating Environments.</title>
        <authorList>
            <person name="Xu F."/>
            <person name="Jerlstrom-Hultqvist J."/>
            <person name="Einarsson E."/>
            <person name="Astvaldsson A."/>
            <person name="Svard S.G."/>
            <person name="Andersson J.O."/>
        </authorList>
    </citation>
    <scope>NUCLEOTIDE SEQUENCE [LARGE SCALE GENOMIC DNA]</scope>
    <source>
        <strain evidence="1 2">ATCC 50377</strain>
    </source>
</reference>
<dbReference type="KEGG" id="ssao:94296637"/>
<proteinExistence type="predicted"/>
<dbReference type="Proteomes" id="UP000018208">
    <property type="component" value="Unassembled WGS sequence"/>
</dbReference>